<feature type="compositionally biased region" description="Basic residues" evidence="8">
    <location>
        <begin position="597"/>
        <end position="606"/>
    </location>
</feature>
<keyword evidence="3" id="KW-0396">Initiation factor</keyword>
<keyword evidence="11" id="KW-1185">Reference proteome</keyword>
<reference evidence="11" key="1">
    <citation type="journal article" date="2023" name="Commun. Biol.">
        <title>Genome analysis of Parmales, the sister group of diatoms, reveals the evolutionary specialization of diatoms from phago-mixotrophs to photoautotrophs.</title>
        <authorList>
            <person name="Ban H."/>
            <person name="Sato S."/>
            <person name="Yoshikawa S."/>
            <person name="Yamada K."/>
            <person name="Nakamura Y."/>
            <person name="Ichinomiya M."/>
            <person name="Sato N."/>
            <person name="Blanc-Mathieu R."/>
            <person name="Endo H."/>
            <person name="Kuwata A."/>
            <person name="Ogata H."/>
        </authorList>
    </citation>
    <scope>NUCLEOTIDE SEQUENCE [LARGE SCALE GENOMIC DNA]</scope>
</reference>
<dbReference type="GO" id="GO:0022627">
    <property type="term" value="C:cytosolic small ribosomal subunit"/>
    <property type="evidence" value="ECO:0007669"/>
    <property type="project" value="TreeGrafter"/>
</dbReference>
<dbReference type="InterPro" id="IPR013979">
    <property type="entry name" value="TIF_beta_prop-like"/>
</dbReference>
<accession>A0A9W7LFV7</accession>
<feature type="compositionally biased region" description="Basic and acidic residues" evidence="8">
    <location>
        <begin position="538"/>
        <end position="596"/>
    </location>
</feature>
<keyword evidence="5" id="KW-0677">Repeat</keyword>
<dbReference type="GO" id="GO:0003729">
    <property type="term" value="F:mRNA binding"/>
    <property type="evidence" value="ECO:0007669"/>
    <property type="project" value="TreeGrafter"/>
</dbReference>
<keyword evidence="6" id="KW-0810">Translation regulation</keyword>
<feature type="compositionally biased region" description="Basic and acidic residues" evidence="8">
    <location>
        <begin position="493"/>
        <end position="515"/>
    </location>
</feature>
<dbReference type="PANTHER" id="PTHR13227">
    <property type="entry name" value="EUKARYOTIC TRANSLATION INITIATION FACTOR 2A"/>
    <property type="match status" value="1"/>
</dbReference>
<dbReference type="Pfam" id="PF08662">
    <property type="entry name" value="eIF2A"/>
    <property type="match status" value="1"/>
</dbReference>
<dbReference type="InterPro" id="IPR011387">
    <property type="entry name" value="TIF2A"/>
</dbReference>
<feature type="compositionally biased region" description="Basic and acidic residues" evidence="8">
    <location>
        <begin position="610"/>
        <end position="631"/>
    </location>
</feature>
<evidence type="ECO:0000256" key="6">
    <source>
        <dbReference type="ARBA" id="ARBA00022845"/>
    </source>
</evidence>
<evidence type="ECO:0000256" key="4">
    <source>
        <dbReference type="ARBA" id="ARBA00022574"/>
    </source>
</evidence>
<dbReference type="GO" id="GO:0006417">
    <property type="term" value="P:regulation of translation"/>
    <property type="evidence" value="ECO:0007669"/>
    <property type="project" value="UniProtKB-KW"/>
</dbReference>
<organism evidence="10 11">
    <name type="scientific">Triparma columacea</name>
    <dbReference type="NCBI Taxonomy" id="722753"/>
    <lineage>
        <taxon>Eukaryota</taxon>
        <taxon>Sar</taxon>
        <taxon>Stramenopiles</taxon>
        <taxon>Ochrophyta</taxon>
        <taxon>Bolidophyceae</taxon>
        <taxon>Parmales</taxon>
        <taxon>Triparmaceae</taxon>
        <taxon>Triparma</taxon>
    </lineage>
</organism>
<dbReference type="Proteomes" id="UP001165065">
    <property type="component" value="Unassembled WGS sequence"/>
</dbReference>
<feature type="region of interest" description="Disordered" evidence="8">
    <location>
        <begin position="451"/>
        <end position="631"/>
    </location>
</feature>
<comment type="caution">
    <text evidence="10">The sequence shown here is derived from an EMBL/GenBank/DDBJ whole genome shotgun (WGS) entry which is preliminary data.</text>
</comment>
<evidence type="ECO:0000313" key="10">
    <source>
        <dbReference type="EMBL" id="GMI48416.1"/>
    </source>
</evidence>
<dbReference type="PANTHER" id="PTHR13227:SF0">
    <property type="entry name" value="EUKARYOTIC TRANSLATION INITIATION FACTOR 2A"/>
    <property type="match status" value="1"/>
</dbReference>
<dbReference type="GO" id="GO:0003743">
    <property type="term" value="F:translation initiation factor activity"/>
    <property type="evidence" value="ECO:0007669"/>
    <property type="project" value="UniProtKB-KW"/>
</dbReference>
<evidence type="ECO:0000256" key="7">
    <source>
        <dbReference type="ARBA" id="ARBA00022917"/>
    </source>
</evidence>
<name>A0A9W7LFV7_9STRA</name>
<keyword evidence="7" id="KW-0648">Protein biosynthesis</keyword>
<dbReference type="SUPFAM" id="SSF82171">
    <property type="entry name" value="DPP6 N-terminal domain-like"/>
    <property type="match status" value="1"/>
</dbReference>
<evidence type="ECO:0000256" key="1">
    <source>
        <dbReference type="ARBA" id="ARBA00009573"/>
    </source>
</evidence>
<evidence type="ECO:0000256" key="2">
    <source>
        <dbReference type="ARBA" id="ARBA00013819"/>
    </source>
</evidence>
<dbReference type="InterPro" id="IPR015943">
    <property type="entry name" value="WD40/YVTN_repeat-like_dom_sf"/>
</dbReference>
<sequence length="643" mass="70328">MTSLVSTNKAAIPSTLPSPSFILRTKSNLISNTITSTDPSTHAITTSETSTTSSPCSLCVFSSDGSKVAMRETGGTGDVYIVKYKSSGSSSDLDTTSKTFLNSTSTVQAGVFSPLGTYFVTWERPSKEVGAGGNLKIFDSESGEQMEGFHMKNPAVPGVSWPAVQWSKDEKIALRIATNSVFIHRGTSWSEPDNVLERVSVEGVKQFSVSPGDRYRFTTFVPEKKGNPAKVAIYAYPNTKTPVTGKSFYQAEEVTTNWSPNGNSCIVFTHTTVDTTGKSYYGSTSLHLLSADGSQDDYAIPLPKEGPVYDVKWCPDPLKPFFIVLSGSMPSQACLYNAKCEQLFLFGEAHRNTVAWAPSGRFVALAGFGNLAGDVDFWDGNKKKKMGSNTAHCAVGYGWSPDSRTFMVSTTAPRMNVDNGVRLFKYNGEGPVGSIDKDVLFEAAWRPAAKGMYPDRPQSPLRKGETPPAVAKQPKVERYRPPGAGRGGAGFAERLRMEREGKGESKKVDRSDAVKAKYMAPGRRAGGGGLPVGASAPVEKEKSKNAVKREKQKKKKEEAERKKREEEEAQKVLERGREEERDKERKEKEDGPEAKEKRAKKIKKLLKQITELKAKPSGDLNDDQKKKIATEDELTKELKDLGL</sequence>
<comment type="similarity">
    <text evidence="1">Belongs to the WD repeat EIF2A family.</text>
</comment>
<evidence type="ECO:0000256" key="5">
    <source>
        <dbReference type="ARBA" id="ARBA00022737"/>
    </source>
</evidence>
<dbReference type="OrthoDB" id="2194683at2759"/>
<evidence type="ECO:0000256" key="8">
    <source>
        <dbReference type="SAM" id="MobiDB-lite"/>
    </source>
</evidence>
<evidence type="ECO:0000313" key="11">
    <source>
        <dbReference type="Proteomes" id="UP001165065"/>
    </source>
</evidence>
<proteinExistence type="inferred from homology"/>
<keyword evidence="4" id="KW-0853">WD repeat</keyword>
<evidence type="ECO:0000259" key="9">
    <source>
        <dbReference type="Pfam" id="PF08662"/>
    </source>
</evidence>
<evidence type="ECO:0000256" key="3">
    <source>
        <dbReference type="ARBA" id="ARBA00022540"/>
    </source>
</evidence>
<dbReference type="GO" id="GO:0000049">
    <property type="term" value="F:tRNA binding"/>
    <property type="evidence" value="ECO:0007669"/>
    <property type="project" value="TreeGrafter"/>
</dbReference>
<protein>
    <recommendedName>
        <fullName evidence="2">Eukaryotic translation initiation factor 2A</fullName>
    </recommendedName>
</protein>
<gene>
    <name evidence="10" type="ORF">TrCOL_g4147</name>
</gene>
<dbReference type="GO" id="GO:0043022">
    <property type="term" value="F:ribosome binding"/>
    <property type="evidence" value="ECO:0007669"/>
    <property type="project" value="TreeGrafter"/>
</dbReference>
<dbReference type="EMBL" id="BRYA01000396">
    <property type="protein sequence ID" value="GMI48416.1"/>
    <property type="molecule type" value="Genomic_DNA"/>
</dbReference>
<feature type="domain" description="Translation initiation factor beta propellor-like" evidence="9">
    <location>
        <begin position="246"/>
        <end position="441"/>
    </location>
</feature>
<dbReference type="AlphaFoldDB" id="A0A9W7LFV7"/>
<dbReference type="Gene3D" id="2.130.10.10">
    <property type="entry name" value="YVTN repeat-like/Quinoprotein amine dehydrogenase"/>
    <property type="match status" value="1"/>
</dbReference>